<evidence type="ECO:0000259" key="5">
    <source>
        <dbReference type="Pfam" id="PF13407"/>
    </source>
</evidence>
<proteinExistence type="inferred from homology"/>
<evidence type="ECO:0000256" key="2">
    <source>
        <dbReference type="ARBA" id="ARBA00007639"/>
    </source>
</evidence>
<dbReference type="InterPro" id="IPR028082">
    <property type="entry name" value="Peripla_BP_I"/>
</dbReference>
<keyword evidence="7" id="KW-1185">Reference proteome</keyword>
<dbReference type="SUPFAM" id="SSF53822">
    <property type="entry name" value="Periplasmic binding protein-like I"/>
    <property type="match status" value="1"/>
</dbReference>
<dbReference type="EMBL" id="JAGGLB010000020">
    <property type="protein sequence ID" value="MBP1993734.1"/>
    <property type="molecule type" value="Genomic_DNA"/>
</dbReference>
<dbReference type="InterPro" id="IPR025997">
    <property type="entry name" value="SBP_2_dom"/>
</dbReference>
<feature type="domain" description="Periplasmic binding protein" evidence="5">
    <location>
        <begin position="43"/>
        <end position="296"/>
    </location>
</feature>
<evidence type="ECO:0000256" key="1">
    <source>
        <dbReference type="ARBA" id="ARBA00004196"/>
    </source>
</evidence>
<evidence type="ECO:0000256" key="4">
    <source>
        <dbReference type="SAM" id="SignalP"/>
    </source>
</evidence>
<dbReference type="PROSITE" id="PS51257">
    <property type="entry name" value="PROKAR_LIPOPROTEIN"/>
    <property type="match status" value="1"/>
</dbReference>
<comment type="caution">
    <text evidence="6">The sequence shown here is derived from an EMBL/GenBank/DDBJ whole genome shotgun (WGS) entry which is preliminary data.</text>
</comment>
<reference evidence="6 7" key="1">
    <citation type="submission" date="2021-03" db="EMBL/GenBank/DDBJ databases">
        <title>Genomic Encyclopedia of Type Strains, Phase IV (KMG-IV): sequencing the most valuable type-strain genomes for metagenomic binning, comparative biology and taxonomic classification.</title>
        <authorList>
            <person name="Goeker M."/>
        </authorList>
    </citation>
    <scope>NUCLEOTIDE SEQUENCE [LARGE SCALE GENOMIC DNA]</scope>
    <source>
        <strain evidence="6 7">DSM 26048</strain>
    </source>
</reference>
<evidence type="ECO:0000313" key="6">
    <source>
        <dbReference type="EMBL" id="MBP1993734.1"/>
    </source>
</evidence>
<dbReference type="Proteomes" id="UP001519287">
    <property type="component" value="Unassembled WGS sequence"/>
</dbReference>
<dbReference type="Pfam" id="PF13407">
    <property type="entry name" value="Peripla_BP_4"/>
    <property type="match status" value="1"/>
</dbReference>
<sequence>MPGKLLKTGCIGILMCALLLTACGKNGSSDNQTTSGSDKQITVGVAMPTLRHQFYIDMNTGIEKAAKENGIKLLTNDPNLEINKQVAGIEDFIEKKVDAMIVIGTDSQAIVPALEEAKAKGIPIITADLVINSDKIDTFIGTENYKAGVELGNYLKKEIESSGQPAKIGVITRVQSMIQQERLRGFKEALKDVKGVTILNEQPGYQREDSLNVVENMIQANPDLKYVYATAEGSVLGALAALQSTKNEKIKIVGFDVTKEAADGIKSGMILGMIQQQPTLIGESAVKAVNDILSGKAVDKQIDTPVILMDKANVGEYFK</sequence>
<organism evidence="6 7">
    <name type="scientific">Paenibacillus eucommiae</name>
    <dbReference type="NCBI Taxonomy" id="1355755"/>
    <lineage>
        <taxon>Bacteria</taxon>
        <taxon>Bacillati</taxon>
        <taxon>Bacillota</taxon>
        <taxon>Bacilli</taxon>
        <taxon>Bacillales</taxon>
        <taxon>Paenibacillaceae</taxon>
        <taxon>Paenibacillus</taxon>
    </lineage>
</organism>
<comment type="subcellular location">
    <subcellularLocation>
        <location evidence="1">Cell envelope</location>
    </subcellularLocation>
</comment>
<feature type="chain" id="PRO_5045290021" evidence="4">
    <location>
        <begin position="23"/>
        <end position="319"/>
    </location>
</feature>
<dbReference type="RefSeq" id="WP_209975612.1">
    <property type="nucleotide sequence ID" value="NZ_JAGGLB010000020.1"/>
</dbReference>
<feature type="signal peptide" evidence="4">
    <location>
        <begin position="1"/>
        <end position="22"/>
    </location>
</feature>
<dbReference type="PANTHER" id="PTHR46847">
    <property type="entry name" value="D-ALLOSE-BINDING PERIPLASMIC PROTEIN-RELATED"/>
    <property type="match status" value="1"/>
</dbReference>
<name>A0ABS4J4M5_9BACL</name>
<protein>
    <submittedName>
        <fullName evidence="6">Ribose transport system substrate-binding protein</fullName>
    </submittedName>
</protein>
<evidence type="ECO:0000256" key="3">
    <source>
        <dbReference type="ARBA" id="ARBA00022729"/>
    </source>
</evidence>
<dbReference type="PANTHER" id="PTHR46847:SF1">
    <property type="entry name" value="D-ALLOSE-BINDING PERIPLASMIC PROTEIN-RELATED"/>
    <property type="match status" value="1"/>
</dbReference>
<gene>
    <name evidence="6" type="ORF">J2Z66_005360</name>
</gene>
<keyword evidence="3 4" id="KW-0732">Signal</keyword>
<dbReference type="Gene3D" id="3.40.50.2300">
    <property type="match status" value="2"/>
</dbReference>
<comment type="similarity">
    <text evidence="2">Belongs to the bacterial solute-binding protein 2 family.</text>
</comment>
<evidence type="ECO:0000313" key="7">
    <source>
        <dbReference type="Proteomes" id="UP001519287"/>
    </source>
</evidence>
<accession>A0ABS4J4M5</accession>